<keyword evidence="2" id="KW-0433">Leucine-rich repeat</keyword>
<evidence type="ECO:0000256" key="5">
    <source>
        <dbReference type="ARBA" id="ARBA00022989"/>
    </source>
</evidence>
<dbReference type="GO" id="GO:0004672">
    <property type="term" value="F:protein kinase activity"/>
    <property type="evidence" value="ECO:0007669"/>
    <property type="project" value="InterPro"/>
</dbReference>
<evidence type="ECO:0000256" key="8">
    <source>
        <dbReference type="SAM" id="Phobius"/>
    </source>
</evidence>
<feature type="non-terminal residue" evidence="10">
    <location>
        <position position="1"/>
    </location>
</feature>
<dbReference type="Proteomes" id="UP000027120">
    <property type="component" value="Unassembled WGS sequence"/>
</dbReference>
<evidence type="ECO:0000256" key="2">
    <source>
        <dbReference type="ARBA" id="ARBA00022614"/>
    </source>
</evidence>
<dbReference type="InterPro" id="IPR001611">
    <property type="entry name" value="Leu-rich_rpt"/>
</dbReference>
<feature type="transmembrane region" description="Helical" evidence="8">
    <location>
        <begin position="149"/>
        <end position="171"/>
    </location>
</feature>
<dbReference type="InterPro" id="IPR051809">
    <property type="entry name" value="Plant_receptor-like_S/T_kinase"/>
</dbReference>
<dbReference type="PANTHER" id="PTHR27008">
    <property type="entry name" value="OS04G0122200 PROTEIN"/>
    <property type="match status" value="1"/>
</dbReference>
<comment type="subcellular location">
    <subcellularLocation>
        <location evidence="1">Membrane</location>
    </subcellularLocation>
</comment>
<dbReference type="InterPro" id="IPR011009">
    <property type="entry name" value="Kinase-like_dom_sf"/>
</dbReference>
<dbReference type="InterPro" id="IPR032675">
    <property type="entry name" value="LRR_dom_sf"/>
</dbReference>
<evidence type="ECO:0000256" key="4">
    <source>
        <dbReference type="ARBA" id="ARBA00022737"/>
    </source>
</evidence>
<dbReference type="InterPro" id="IPR017441">
    <property type="entry name" value="Protein_kinase_ATP_BS"/>
</dbReference>
<dbReference type="PROSITE" id="PS51450">
    <property type="entry name" value="LRR"/>
    <property type="match status" value="1"/>
</dbReference>
<evidence type="ECO:0000256" key="6">
    <source>
        <dbReference type="ARBA" id="ARBA00023136"/>
    </source>
</evidence>
<dbReference type="PANTHER" id="PTHR27008:SF398">
    <property type="entry name" value="PROTEIN KINASE DOMAIN-CONTAINING PROTEIN"/>
    <property type="match status" value="1"/>
</dbReference>
<name>A0A067DHA6_CITSI</name>
<evidence type="ECO:0000256" key="1">
    <source>
        <dbReference type="ARBA" id="ARBA00004370"/>
    </source>
</evidence>
<accession>A0A067DHA6</accession>
<keyword evidence="4" id="KW-0677">Repeat</keyword>
<keyword evidence="6 8" id="KW-0472">Membrane</keyword>
<dbReference type="SMR" id="A0A067DHA6"/>
<evidence type="ECO:0000256" key="7">
    <source>
        <dbReference type="PROSITE-ProRule" id="PRU10141"/>
    </source>
</evidence>
<dbReference type="PROSITE" id="PS00107">
    <property type="entry name" value="PROTEIN_KINASE_ATP"/>
    <property type="match status" value="1"/>
</dbReference>
<dbReference type="InterPro" id="IPR000719">
    <property type="entry name" value="Prot_kinase_dom"/>
</dbReference>
<dbReference type="EMBL" id="KK785504">
    <property type="protein sequence ID" value="KDO42203.1"/>
    <property type="molecule type" value="Genomic_DNA"/>
</dbReference>
<keyword evidence="7" id="KW-0547">Nucleotide-binding</keyword>
<dbReference type="Pfam" id="PF00560">
    <property type="entry name" value="LRR_1"/>
    <property type="match status" value="1"/>
</dbReference>
<dbReference type="Gene3D" id="1.10.510.10">
    <property type="entry name" value="Transferase(Phosphotransferase) domain 1"/>
    <property type="match status" value="2"/>
</dbReference>
<keyword evidence="11" id="KW-1185">Reference proteome</keyword>
<feature type="domain" description="Protein kinase" evidence="9">
    <location>
        <begin position="198"/>
        <end position="451"/>
    </location>
</feature>
<dbReference type="InterPro" id="IPR001245">
    <property type="entry name" value="Ser-Thr/Tyr_kinase_cat_dom"/>
</dbReference>
<evidence type="ECO:0000256" key="3">
    <source>
        <dbReference type="ARBA" id="ARBA00022692"/>
    </source>
</evidence>
<protein>
    <recommendedName>
        <fullName evidence="9">Protein kinase domain-containing protein</fullName>
    </recommendedName>
</protein>
<keyword evidence="3 8" id="KW-0812">Transmembrane</keyword>
<proteinExistence type="predicted"/>
<evidence type="ECO:0000259" key="9">
    <source>
        <dbReference type="PROSITE" id="PS50011"/>
    </source>
</evidence>
<gene>
    <name evidence="10" type="ORF">CISIN_1g036792mg</name>
</gene>
<feature type="binding site" evidence="7">
    <location>
        <position position="237"/>
    </location>
    <ligand>
        <name>ATP</name>
        <dbReference type="ChEBI" id="CHEBI:30616"/>
    </ligand>
</feature>
<sequence length="453" mass="50352">DILNFDFSSNSLEGPLSLDIGNLKAVVEINLSRNNLSSDMPATIGGLISLKTLSLAYNKLDVASLEILNLSNNEIYGLIPTSLEKLLYLKELSLSFNKLEGEILRGGPFVNFTAMSFKGNEPLCGSPNLQVPPCKLNKPGKHQKSRKNMLPLVIVLPLSTALIIVVIILALKYKLTKCGKRGLDVSNDGILPSQATLRRLSNLIGMGSFGSVYRARLRDGIEVAVKVFHQECARALKSFEAQCEVMKSIRHPNLVKVISSCSNDDFKALVLEYMPKGSLENCLYSSTCMLDIFQRLNIMIDATSTLEYLYFGHTTPIIHCDLKPISVLLDEDMVAHLSDFEYGMEGQVSTRSDIYGYGIVLMETFTRKKPTDRMFVEELSLKDWVNNLLPISLMEVVDKTLLSGEKKGFVAKEQCVLSILGLAMECAMELPEKRINAKDIVTRLLKIRDTLSK</sequence>
<reference evidence="10 11" key="1">
    <citation type="submission" date="2014-04" db="EMBL/GenBank/DDBJ databases">
        <authorList>
            <consortium name="International Citrus Genome Consortium"/>
            <person name="Gmitter F."/>
            <person name="Chen C."/>
            <person name="Farmerie W."/>
            <person name="Harkins T."/>
            <person name="Desany B."/>
            <person name="Mohiuddin M."/>
            <person name="Kodira C."/>
            <person name="Borodovsky M."/>
            <person name="Lomsadze A."/>
            <person name="Burns P."/>
            <person name="Jenkins J."/>
            <person name="Prochnik S."/>
            <person name="Shu S."/>
            <person name="Chapman J."/>
            <person name="Pitluck S."/>
            <person name="Schmutz J."/>
            <person name="Rokhsar D."/>
        </authorList>
    </citation>
    <scope>NUCLEOTIDE SEQUENCE</scope>
</reference>
<dbReference type="PROSITE" id="PS50011">
    <property type="entry name" value="PROTEIN_KINASE_DOM"/>
    <property type="match status" value="1"/>
</dbReference>
<dbReference type="GO" id="GO:0016020">
    <property type="term" value="C:membrane"/>
    <property type="evidence" value="ECO:0007669"/>
    <property type="project" value="UniProtKB-SubCell"/>
</dbReference>
<organism evidence="10 11">
    <name type="scientific">Citrus sinensis</name>
    <name type="common">Sweet orange</name>
    <name type="synonym">Citrus aurantium var. sinensis</name>
    <dbReference type="NCBI Taxonomy" id="2711"/>
    <lineage>
        <taxon>Eukaryota</taxon>
        <taxon>Viridiplantae</taxon>
        <taxon>Streptophyta</taxon>
        <taxon>Embryophyta</taxon>
        <taxon>Tracheophyta</taxon>
        <taxon>Spermatophyta</taxon>
        <taxon>Magnoliopsida</taxon>
        <taxon>eudicotyledons</taxon>
        <taxon>Gunneridae</taxon>
        <taxon>Pentapetalae</taxon>
        <taxon>rosids</taxon>
        <taxon>malvids</taxon>
        <taxon>Sapindales</taxon>
        <taxon>Rutaceae</taxon>
        <taxon>Aurantioideae</taxon>
        <taxon>Citrus</taxon>
    </lineage>
</organism>
<dbReference type="SUPFAM" id="SSF56112">
    <property type="entry name" value="Protein kinase-like (PK-like)"/>
    <property type="match status" value="1"/>
</dbReference>
<evidence type="ECO:0000313" key="11">
    <source>
        <dbReference type="Proteomes" id="UP000027120"/>
    </source>
</evidence>
<keyword evidence="5 8" id="KW-1133">Transmembrane helix</keyword>
<dbReference type="Gene3D" id="3.80.10.10">
    <property type="entry name" value="Ribonuclease Inhibitor"/>
    <property type="match status" value="1"/>
</dbReference>
<keyword evidence="7" id="KW-0067">ATP-binding</keyword>
<evidence type="ECO:0000313" key="10">
    <source>
        <dbReference type="EMBL" id="KDO42203.1"/>
    </source>
</evidence>
<dbReference type="SUPFAM" id="SSF52058">
    <property type="entry name" value="L domain-like"/>
    <property type="match status" value="1"/>
</dbReference>
<dbReference type="Pfam" id="PF07714">
    <property type="entry name" value="PK_Tyr_Ser-Thr"/>
    <property type="match status" value="1"/>
</dbReference>
<dbReference type="AlphaFoldDB" id="A0A067DHA6"/>
<dbReference type="GO" id="GO:0005524">
    <property type="term" value="F:ATP binding"/>
    <property type="evidence" value="ECO:0007669"/>
    <property type="project" value="UniProtKB-UniRule"/>
</dbReference>
<feature type="non-terminal residue" evidence="10">
    <location>
        <position position="453"/>
    </location>
</feature>